<keyword evidence="2" id="KW-1185">Reference proteome</keyword>
<sequence length="341" mass="39075">MNQHDQSVVVALDCNFSSPLLKKKFQNQQDDTIPFSLNFQLIRELGEYQVCGGEETQFDCPNNVDISYNHNCILVSDSMNHRVQIFSLQNLKYLTSAIFPKMVENVLVERNGCGRSQDAILVSCDDYCVYKLDLLEILNSRLKLIWISGTANEFGDDDWDHFGCQIGMSLKYGKSRDENVIILCDPSKYRILFVHSINGEPFKEINFGPKTPTFNNGLLIEPCYALMLPNSERMIVNDCRCGRLFLIDDSSCQLLPHPFNQPRNKFRGLEIDESSNQLFIIEHFSCEIFVLSIDQNFTLISNLNAKCTNKKLQYPQGCCLNRKSGELIVCDQVNHQLSFFK</sequence>
<organism evidence="2">
    <name type="scientific">Naegleria gruberi</name>
    <name type="common">Amoeba</name>
    <dbReference type="NCBI Taxonomy" id="5762"/>
    <lineage>
        <taxon>Eukaryota</taxon>
        <taxon>Discoba</taxon>
        <taxon>Heterolobosea</taxon>
        <taxon>Tetramitia</taxon>
        <taxon>Eutetramitia</taxon>
        <taxon>Vahlkampfiidae</taxon>
        <taxon>Naegleria</taxon>
    </lineage>
</organism>
<dbReference type="OrthoDB" id="111250at2759"/>
<dbReference type="VEuPathDB" id="AmoebaDB:NAEGRDRAFT_70992"/>
<protein>
    <submittedName>
        <fullName evidence="1">Predicted protein</fullName>
    </submittedName>
</protein>
<dbReference type="PANTHER" id="PTHR24104:SF25">
    <property type="entry name" value="PROTEIN LIN-41"/>
    <property type="match status" value="1"/>
</dbReference>
<dbReference type="GeneID" id="8856015"/>
<dbReference type="RefSeq" id="XP_002674013.1">
    <property type="nucleotide sequence ID" value="XM_002673967.1"/>
</dbReference>
<dbReference type="Gene3D" id="2.120.10.30">
    <property type="entry name" value="TolB, C-terminal domain"/>
    <property type="match status" value="2"/>
</dbReference>
<dbReference type="InterPro" id="IPR011042">
    <property type="entry name" value="6-blade_b-propeller_TolB-like"/>
</dbReference>
<dbReference type="SUPFAM" id="SSF75011">
    <property type="entry name" value="3-carboxy-cis,cis-mucoante lactonizing enzyme"/>
    <property type="match status" value="1"/>
</dbReference>
<evidence type="ECO:0000313" key="1">
    <source>
        <dbReference type="EMBL" id="EFC41269.1"/>
    </source>
</evidence>
<dbReference type="AlphaFoldDB" id="D2VPU7"/>
<dbReference type="GO" id="GO:0008270">
    <property type="term" value="F:zinc ion binding"/>
    <property type="evidence" value="ECO:0007669"/>
    <property type="project" value="UniProtKB-KW"/>
</dbReference>
<dbReference type="InParanoid" id="D2VPU7"/>
<name>D2VPU7_NAEGR</name>
<proteinExistence type="predicted"/>
<dbReference type="Proteomes" id="UP000006671">
    <property type="component" value="Unassembled WGS sequence"/>
</dbReference>
<dbReference type="InterPro" id="IPR050952">
    <property type="entry name" value="TRIM-NHL_E3_ligases"/>
</dbReference>
<evidence type="ECO:0000313" key="2">
    <source>
        <dbReference type="Proteomes" id="UP000006671"/>
    </source>
</evidence>
<dbReference type="GO" id="GO:0061630">
    <property type="term" value="F:ubiquitin protein ligase activity"/>
    <property type="evidence" value="ECO:0007669"/>
    <property type="project" value="TreeGrafter"/>
</dbReference>
<reference evidence="1 2" key="1">
    <citation type="journal article" date="2010" name="Cell">
        <title>The genome of Naegleria gruberi illuminates early eukaryotic versatility.</title>
        <authorList>
            <person name="Fritz-Laylin L.K."/>
            <person name="Prochnik S.E."/>
            <person name="Ginger M.L."/>
            <person name="Dacks J.B."/>
            <person name="Carpenter M.L."/>
            <person name="Field M.C."/>
            <person name="Kuo A."/>
            <person name="Paredez A."/>
            <person name="Chapman J."/>
            <person name="Pham J."/>
            <person name="Shu S."/>
            <person name="Neupane R."/>
            <person name="Cipriano M."/>
            <person name="Mancuso J."/>
            <person name="Tu H."/>
            <person name="Salamov A."/>
            <person name="Lindquist E."/>
            <person name="Shapiro H."/>
            <person name="Lucas S."/>
            <person name="Grigoriev I.V."/>
            <person name="Cande W.Z."/>
            <person name="Fulton C."/>
            <person name="Rokhsar D.S."/>
            <person name="Dawson S.C."/>
        </authorList>
    </citation>
    <scope>NUCLEOTIDE SEQUENCE [LARGE SCALE GENOMIC DNA]</scope>
    <source>
        <strain evidence="1 2">NEG-M</strain>
    </source>
</reference>
<dbReference type="KEGG" id="ngr:NAEGRDRAFT_70992"/>
<accession>D2VPU7</accession>
<gene>
    <name evidence="1" type="ORF">NAEGRDRAFT_70992</name>
</gene>
<dbReference type="GO" id="GO:0043161">
    <property type="term" value="P:proteasome-mediated ubiquitin-dependent protein catabolic process"/>
    <property type="evidence" value="ECO:0007669"/>
    <property type="project" value="TreeGrafter"/>
</dbReference>
<dbReference type="EMBL" id="GG738887">
    <property type="protein sequence ID" value="EFC41269.1"/>
    <property type="molecule type" value="Genomic_DNA"/>
</dbReference>
<dbReference type="PANTHER" id="PTHR24104">
    <property type="entry name" value="E3 UBIQUITIN-PROTEIN LIGASE NHLRC1-RELATED"/>
    <property type="match status" value="1"/>
</dbReference>
<dbReference type="GO" id="GO:0000209">
    <property type="term" value="P:protein polyubiquitination"/>
    <property type="evidence" value="ECO:0007669"/>
    <property type="project" value="TreeGrafter"/>
</dbReference>